<dbReference type="EMBL" id="AGEK01000032">
    <property type="protein sequence ID" value="EHO68678.1"/>
    <property type="molecule type" value="Genomic_DNA"/>
</dbReference>
<keyword evidence="2" id="KW-1185">Reference proteome</keyword>
<comment type="caution">
    <text evidence="1">The sequence shown here is derived from an EMBL/GenBank/DDBJ whole genome shotgun (WGS) entry which is preliminary data.</text>
</comment>
<name>H1HP38_9BACT</name>
<gene>
    <name evidence="1" type="ORF">HMPREF9944_01932</name>
</gene>
<evidence type="ECO:0000313" key="2">
    <source>
        <dbReference type="Proteomes" id="UP000003167"/>
    </source>
</evidence>
<organism evidence="1 2">
    <name type="scientific">Segatella maculosa OT 289</name>
    <dbReference type="NCBI Taxonomy" id="999422"/>
    <lineage>
        <taxon>Bacteria</taxon>
        <taxon>Pseudomonadati</taxon>
        <taxon>Bacteroidota</taxon>
        <taxon>Bacteroidia</taxon>
        <taxon>Bacteroidales</taxon>
        <taxon>Prevotellaceae</taxon>
        <taxon>Segatella</taxon>
    </lineage>
</organism>
<protein>
    <submittedName>
        <fullName evidence="1">Uncharacterized protein</fullName>
    </submittedName>
</protein>
<dbReference type="Proteomes" id="UP000003167">
    <property type="component" value="Unassembled WGS sequence"/>
</dbReference>
<evidence type="ECO:0000313" key="1">
    <source>
        <dbReference type="EMBL" id="EHO68678.1"/>
    </source>
</evidence>
<dbReference type="HOGENOM" id="CLU_1738879_0_0_10"/>
<accession>H1HP38</accession>
<proteinExistence type="predicted"/>
<dbReference type="AlphaFoldDB" id="H1HP38"/>
<sequence>MVVEANARSVLSGRTGRASLHASYLQIIFIIRLILKVKVQCSKVKVKVPTCVRVTRQVSHIDNQRLTPCVSITAISHDNLTHFIAQYGSFCTLKWLRLHGNMEHIAKQCYGDGDVFVIDGALGPLILLHNRTQKKEYRRTPTLLTLNLIL</sequence>
<reference evidence="1 2" key="1">
    <citation type="submission" date="2011-12" db="EMBL/GenBank/DDBJ databases">
        <title>The Genome Sequence of Prevotella maculosa OT 289.</title>
        <authorList>
            <consortium name="The Broad Institute Genome Sequencing Platform"/>
            <person name="Earl A."/>
            <person name="Ward D."/>
            <person name="Feldgarden M."/>
            <person name="Gevers D."/>
            <person name="Izard J."/>
            <person name="Blanton J.M."/>
            <person name="Mathney J."/>
            <person name="Tanner A.C."/>
            <person name="Dewhirst F.E."/>
            <person name="Young S.K."/>
            <person name="Zeng Q."/>
            <person name="Gargeya S."/>
            <person name="Fitzgerald M."/>
            <person name="Haas B."/>
            <person name="Abouelleil A."/>
            <person name="Alvarado L."/>
            <person name="Arachchi H.M."/>
            <person name="Berlin A."/>
            <person name="Chapman S.B."/>
            <person name="Gearin G."/>
            <person name="Goldberg J."/>
            <person name="Griggs A."/>
            <person name="Gujja S."/>
            <person name="Hansen M."/>
            <person name="Heiman D."/>
            <person name="Howarth C."/>
            <person name="Larimer J."/>
            <person name="Lui A."/>
            <person name="MacDonald P.J.P."/>
            <person name="McCowen C."/>
            <person name="Montmayeur A."/>
            <person name="Murphy C."/>
            <person name="Neiman D."/>
            <person name="Pearson M."/>
            <person name="Priest M."/>
            <person name="Roberts A."/>
            <person name="Saif S."/>
            <person name="Shea T."/>
            <person name="Sisk P."/>
            <person name="Stolte C."/>
            <person name="Sykes S."/>
            <person name="Wortman J."/>
            <person name="Nusbaum C."/>
            <person name="Birren B."/>
        </authorList>
    </citation>
    <scope>NUCLEOTIDE SEQUENCE [LARGE SCALE GENOMIC DNA]</scope>
    <source>
        <strain evidence="1 2">OT 289</strain>
    </source>
</reference>